<keyword evidence="2" id="KW-0472">Membrane</keyword>
<feature type="compositionally biased region" description="Low complexity" evidence="1">
    <location>
        <begin position="172"/>
        <end position="189"/>
    </location>
</feature>
<keyword evidence="4" id="KW-1185">Reference proteome</keyword>
<feature type="region of interest" description="Disordered" evidence="1">
    <location>
        <begin position="154"/>
        <end position="189"/>
    </location>
</feature>
<proteinExistence type="predicted"/>
<comment type="caution">
    <text evidence="3">The sequence shown here is derived from an EMBL/GenBank/DDBJ whole genome shotgun (WGS) entry which is preliminary data.</text>
</comment>
<dbReference type="Proteomes" id="UP001189429">
    <property type="component" value="Unassembled WGS sequence"/>
</dbReference>
<feature type="transmembrane region" description="Helical" evidence="2">
    <location>
        <begin position="473"/>
        <end position="491"/>
    </location>
</feature>
<evidence type="ECO:0000256" key="2">
    <source>
        <dbReference type="SAM" id="Phobius"/>
    </source>
</evidence>
<reference evidence="3" key="1">
    <citation type="submission" date="2023-10" db="EMBL/GenBank/DDBJ databases">
        <authorList>
            <person name="Chen Y."/>
            <person name="Shah S."/>
            <person name="Dougan E. K."/>
            <person name="Thang M."/>
            <person name="Chan C."/>
        </authorList>
    </citation>
    <scope>NUCLEOTIDE SEQUENCE [LARGE SCALE GENOMIC DNA]</scope>
</reference>
<evidence type="ECO:0000313" key="4">
    <source>
        <dbReference type="Proteomes" id="UP001189429"/>
    </source>
</evidence>
<feature type="region of interest" description="Disordered" evidence="1">
    <location>
        <begin position="266"/>
        <end position="287"/>
    </location>
</feature>
<sequence>MLGFGKLLDQAKSLGNLLEQADEVATQSDLHALTKGVASTTFEAAKIVTKDTVGKMKMFDLGLKEGISEFSADAAKGLSELRGQSLVGAAGSAVRALDDGPAATSQEGTSAGRGQRLADLKERIGELEAREEERLHARQGLQLRLDEVSREAEELRRDLGEAGEGQPRGELPPEGAAAGAAPPAPGVGAHDQRLEAMRRELWQHQADADARGAALEAELCAVSAACEPLLVELEFWREQSQRLLAARGLDQVPEDVRALAERGACAGGQAHRGAADAGAPASRGRDAAQERLQQLTEDRDAQQRAYESLGERLEELMRGSDAAMGRVDVLRREERELKARLAEAEASATGRTEAASATEARVQALRLARAGEERRATAEAQNAREERRAAAPAAAVEAAGLRRGLEALLREVEGLSQENAGLESRLRKHRASAAADLERAVPLFAPGWWQGVDGATMKIVMLLVRSQCLRRAFVLHLLATYLWLFFLIFWLEKHP</sequence>
<keyword evidence="2" id="KW-0812">Transmembrane</keyword>
<evidence type="ECO:0000256" key="1">
    <source>
        <dbReference type="SAM" id="MobiDB-lite"/>
    </source>
</evidence>
<keyword evidence="2" id="KW-1133">Transmembrane helix</keyword>
<evidence type="ECO:0000313" key="3">
    <source>
        <dbReference type="EMBL" id="CAK0798647.1"/>
    </source>
</evidence>
<evidence type="ECO:0008006" key="5">
    <source>
        <dbReference type="Google" id="ProtNLM"/>
    </source>
</evidence>
<protein>
    <recommendedName>
        <fullName evidence="5">Protein CASP</fullName>
    </recommendedName>
</protein>
<feature type="compositionally biased region" description="Low complexity" evidence="1">
    <location>
        <begin position="267"/>
        <end position="282"/>
    </location>
</feature>
<organism evidence="3 4">
    <name type="scientific">Prorocentrum cordatum</name>
    <dbReference type="NCBI Taxonomy" id="2364126"/>
    <lineage>
        <taxon>Eukaryota</taxon>
        <taxon>Sar</taxon>
        <taxon>Alveolata</taxon>
        <taxon>Dinophyceae</taxon>
        <taxon>Prorocentrales</taxon>
        <taxon>Prorocentraceae</taxon>
        <taxon>Prorocentrum</taxon>
    </lineage>
</organism>
<dbReference type="EMBL" id="CAUYUJ010001991">
    <property type="protein sequence ID" value="CAK0798647.1"/>
    <property type="molecule type" value="Genomic_DNA"/>
</dbReference>
<name>A0ABN9PZ93_9DINO</name>
<gene>
    <name evidence="3" type="ORF">PCOR1329_LOCUS7340</name>
</gene>
<accession>A0ABN9PZ93</accession>